<dbReference type="AlphaFoldDB" id="A0AAV3RBT3"/>
<reference evidence="2 3" key="1">
    <citation type="submission" date="2024-01" db="EMBL/GenBank/DDBJ databases">
        <title>The complete chloroplast genome sequence of Lithospermum erythrorhizon: insights into the phylogenetic relationship among Boraginaceae species and the maternal lineages of purple gromwells.</title>
        <authorList>
            <person name="Okada T."/>
            <person name="Watanabe K."/>
        </authorList>
    </citation>
    <scope>NUCLEOTIDE SEQUENCE [LARGE SCALE GENOMIC DNA]</scope>
</reference>
<dbReference type="PANTHER" id="PTHR37610">
    <property type="entry name" value="CCHC-TYPE DOMAIN-CONTAINING PROTEIN"/>
    <property type="match status" value="1"/>
</dbReference>
<dbReference type="EMBL" id="BAABME010026403">
    <property type="protein sequence ID" value="GAA0173842.1"/>
    <property type="molecule type" value="Genomic_DNA"/>
</dbReference>
<evidence type="ECO:0000313" key="3">
    <source>
        <dbReference type="Proteomes" id="UP001454036"/>
    </source>
</evidence>
<name>A0AAV3RBT3_LITER</name>
<feature type="domain" description="Retrotransposon Copia-like N-terminal" evidence="1">
    <location>
        <begin position="20"/>
        <end position="62"/>
    </location>
</feature>
<accession>A0AAV3RBT3</accession>
<evidence type="ECO:0000259" key="1">
    <source>
        <dbReference type="Pfam" id="PF14244"/>
    </source>
</evidence>
<dbReference type="Pfam" id="PF14244">
    <property type="entry name" value="Retrotran_gag_3"/>
    <property type="match status" value="1"/>
</dbReference>
<gene>
    <name evidence="2" type="ORF">LIER_41603</name>
</gene>
<protein>
    <recommendedName>
        <fullName evidence="1">Retrotransposon Copia-like N-terminal domain-containing protein</fullName>
    </recommendedName>
</protein>
<organism evidence="2 3">
    <name type="scientific">Lithospermum erythrorhizon</name>
    <name type="common">Purple gromwell</name>
    <name type="synonym">Lithospermum officinale var. erythrorhizon</name>
    <dbReference type="NCBI Taxonomy" id="34254"/>
    <lineage>
        <taxon>Eukaryota</taxon>
        <taxon>Viridiplantae</taxon>
        <taxon>Streptophyta</taxon>
        <taxon>Embryophyta</taxon>
        <taxon>Tracheophyta</taxon>
        <taxon>Spermatophyta</taxon>
        <taxon>Magnoliopsida</taxon>
        <taxon>eudicotyledons</taxon>
        <taxon>Gunneridae</taxon>
        <taxon>Pentapetalae</taxon>
        <taxon>asterids</taxon>
        <taxon>lamiids</taxon>
        <taxon>Boraginales</taxon>
        <taxon>Boraginaceae</taxon>
        <taxon>Boraginoideae</taxon>
        <taxon>Lithospermeae</taxon>
        <taxon>Lithospermum</taxon>
    </lineage>
</organism>
<comment type="caution">
    <text evidence="2">The sequence shown here is derived from an EMBL/GenBank/DDBJ whole genome shotgun (WGS) entry which is preliminary data.</text>
</comment>
<sequence length="94" mass="10681">MDDNEGKIEPTSPYFLDSGDQPGNLITHVILTKDNYSAWSRAITIALKARRKLVFVDGTIQKSTENRKLLNWETVNSMFISWILRSIDSKLGLP</sequence>
<evidence type="ECO:0000313" key="2">
    <source>
        <dbReference type="EMBL" id="GAA0173842.1"/>
    </source>
</evidence>
<keyword evidence="3" id="KW-1185">Reference proteome</keyword>
<dbReference type="InterPro" id="IPR029472">
    <property type="entry name" value="Copia-like_N"/>
</dbReference>
<dbReference type="Proteomes" id="UP001454036">
    <property type="component" value="Unassembled WGS sequence"/>
</dbReference>
<dbReference type="PANTHER" id="PTHR37610:SF101">
    <property type="entry name" value="(RAPE) HYPOTHETICAL PROTEIN"/>
    <property type="match status" value="1"/>
</dbReference>
<proteinExistence type="predicted"/>